<reference evidence="16 17" key="1">
    <citation type="journal article" date="2012" name="BMC Genomics">
        <title>Comparative genomic analysis and phylogenetic position of Theileria equi.</title>
        <authorList>
            <person name="Kappmeyer L.S."/>
            <person name="Thiagarajan M."/>
            <person name="Herndon D.R."/>
            <person name="Ramsay J.D."/>
            <person name="Caler E."/>
            <person name="Djikeng A."/>
            <person name="Gillespie J.J."/>
            <person name="Lau A.O."/>
            <person name="Roalson E.H."/>
            <person name="Silva J.C."/>
            <person name="Silva M.G."/>
            <person name="Suarez C.E."/>
            <person name="Ueti M.W."/>
            <person name="Nene V.M."/>
            <person name="Mealey R.H."/>
            <person name="Knowles D.P."/>
            <person name="Brayton K.A."/>
        </authorList>
    </citation>
    <scope>NUCLEOTIDE SEQUENCE [LARGE SCALE GENOMIC DNA]</scope>
    <source>
        <strain evidence="16 17">WA</strain>
    </source>
</reference>
<dbReference type="GO" id="GO:0010389">
    <property type="term" value="P:regulation of G2/M transition of mitotic cell cycle"/>
    <property type="evidence" value="ECO:0007669"/>
    <property type="project" value="TreeGrafter"/>
</dbReference>
<evidence type="ECO:0000256" key="1">
    <source>
        <dbReference type="ARBA" id="ARBA00006485"/>
    </source>
</evidence>
<name>L1LD11_THEEQ</name>
<comment type="subunit">
    <text evidence="8">May form a complex composed of at least the catalytic subunit CRK2 and a cyclin.</text>
</comment>
<keyword evidence="3" id="KW-0723">Serine/threonine-protein kinase</keyword>
<dbReference type="InterPro" id="IPR017441">
    <property type="entry name" value="Protein_kinase_ATP_BS"/>
</dbReference>
<dbReference type="GO" id="GO:0005634">
    <property type="term" value="C:nucleus"/>
    <property type="evidence" value="ECO:0007669"/>
    <property type="project" value="TreeGrafter"/>
</dbReference>
<evidence type="ECO:0000256" key="9">
    <source>
        <dbReference type="ARBA" id="ARBA00039612"/>
    </source>
</evidence>
<keyword evidence="5 14" id="KW-0547">Nucleotide-binding</keyword>
<dbReference type="GO" id="GO:0005737">
    <property type="term" value="C:cytoplasm"/>
    <property type="evidence" value="ECO:0007669"/>
    <property type="project" value="TreeGrafter"/>
</dbReference>
<dbReference type="PROSITE" id="PS00107">
    <property type="entry name" value="PROTEIN_KINASE_ATP"/>
    <property type="match status" value="1"/>
</dbReference>
<keyword evidence="17" id="KW-1185">Reference proteome</keyword>
<feature type="binding site" evidence="14">
    <location>
        <position position="216"/>
    </location>
    <ligand>
        <name>ATP</name>
        <dbReference type="ChEBI" id="CHEBI:30616"/>
    </ligand>
</feature>
<evidence type="ECO:0000256" key="14">
    <source>
        <dbReference type="PROSITE-ProRule" id="PRU10141"/>
    </source>
</evidence>
<dbReference type="EMBL" id="ACOU01000003">
    <property type="protein sequence ID" value="EKX73226.1"/>
    <property type="molecule type" value="Genomic_DNA"/>
</dbReference>
<proteinExistence type="inferred from homology"/>
<dbReference type="PROSITE" id="PS50011">
    <property type="entry name" value="PROTEIN_KINASE_DOM"/>
    <property type="match status" value="1"/>
</dbReference>
<dbReference type="GO" id="GO:0010468">
    <property type="term" value="P:regulation of gene expression"/>
    <property type="evidence" value="ECO:0007669"/>
    <property type="project" value="TreeGrafter"/>
</dbReference>
<comment type="similarity">
    <text evidence="1">Belongs to the protein kinase superfamily. CMGC Ser/Thr protein kinase family. CDC2/CDKX subfamily.</text>
</comment>
<comment type="caution">
    <text evidence="16">The sequence shown here is derived from an EMBL/GenBank/DDBJ whole genome shotgun (WGS) entry which is preliminary data.</text>
</comment>
<keyword evidence="4 16" id="KW-0808">Transferase</keyword>
<dbReference type="GO" id="GO:0007165">
    <property type="term" value="P:signal transduction"/>
    <property type="evidence" value="ECO:0007669"/>
    <property type="project" value="TreeGrafter"/>
</dbReference>
<evidence type="ECO:0000256" key="3">
    <source>
        <dbReference type="ARBA" id="ARBA00022527"/>
    </source>
</evidence>
<evidence type="ECO:0000259" key="15">
    <source>
        <dbReference type="PROSITE" id="PS50011"/>
    </source>
</evidence>
<evidence type="ECO:0000256" key="8">
    <source>
        <dbReference type="ARBA" id="ARBA00038543"/>
    </source>
</evidence>
<dbReference type="PANTHER" id="PTHR24056:SF254">
    <property type="entry name" value="CYCLIN-DEPENDENT KINASE 2"/>
    <property type="match status" value="1"/>
</dbReference>
<dbReference type="Gene3D" id="3.30.200.20">
    <property type="entry name" value="Phosphorylase Kinase, domain 1"/>
    <property type="match status" value="1"/>
</dbReference>
<dbReference type="Gene3D" id="1.10.510.10">
    <property type="entry name" value="Transferase(Phosphotransferase) domain 1"/>
    <property type="match status" value="1"/>
</dbReference>
<dbReference type="Pfam" id="PF00069">
    <property type="entry name" value="Pkinase"/>
    <property type="match status" value="1"/>
</dbReference>
<organism evidence="16 17">
    <name type="scientific">Theileria equi strain WA</name>
    <dbReference type="NCBI Taxonomy" id="1537102"/>
    <lineage>
        <taxon>Eukaryota</taxon>
        <taxon>Sar</taxon>
        <taxon>Alveolata</taxon>
        <taxon>Apicomplexa</taxon>
        <taxon>Aconoidasida</taxon>
        <taxon>Piroplasmida</taxon>
        <taxon>Theileriidae</taxon>
        <taxon>Theileria</taxon>
    </lineage>
</organism>
<evidence type="ECO:0000256" key="11">
    <source>
        <dbReference type="ARBA" id="ARBA00042858"/>
    </source>
</evidence>
<dbReference type="eggNOG" id="KOG0594">
    <property type="taxonomic scope" value="Eukaryota"/>
</dbReference>
<dbReference type="PROSITE" id="PS00108">
    <property type="entry name" value="PROTEIN_KINASE_ST"/>
    <property type="match status" value="1"/>
</dbReference>
<comment type="catalytic activity">
    <reaction evidence="13">
        <text>L-seryl-[protein] + ATP = O-phospho-L-seryl-[protein] + ADP + H(+)</text>
        <dbReference type="Rhea" id="RHEA:17989"/>
        <dbReference type="Rhea" id="RHEA-COMP:9863"/>
        <dbReference type="Rhea" id="RHEA-COMP:11604"/>
        <dbReference type="ChEBI" id="CHEBI:15378"/>
        <dbReference type="ChEBI" id="CHEBI:29999"/>
        <dbReference type="ChEBI" id="CHEBI:30616"/>
        <dbReference type="ChEBI" id="CHEBI:83421"/>
        <dbReference type="ChEBI" id="CHEBI:456216"/>
        <dbReference type="EC" id="2.7.11.22"/>
    </reaction>
</comment>
<dbReference type="InterPro" id="IPR050108">
    <property type="entry name" value="CDK"/>
</dbReference>
<dbReference type="RefSeq" id="XP_004832678.1">
    <property type="nucleotide sequence ID" value="XM_004832621.1"/>
</dbReference>
<dbReference type="VEuPathDB" id="PiroplasmaDB:BEWA_052810"/>
<dbReference type="SMART" id="SM00220">
    <property type="entry name" value="S_TKc"/>
    <property type="match status" value="1"/>
</dbReference>
<dbReference type="GO" id="GO:0000307">
    <property type="term" value="C:cyclin-dependent protein kinase holoenzyme complex"/>
    <property type="evidence" value="ECO:0007669"/>
    <property type="project" value="TreeGrafter"/>
</dbReference>
<accession>L1LD11</accession>
<evidence type="ECO:0000256" key="12">
    <source>
        <dbReference type="ARBA" id="ARBA00047811"/>
    </source>
</evidence>
<sequence length="544" mass="62933">MKPADPNCMFRRYWENVNKVLPLDSPGGSYKKRELHFDLEDYLEVERDSTVNAYEKRVVAEKRSRIDDGSENPQYIPRFHSMNHTTLVDNKIYAKTIDKNRNILPDRSIINTRVCTNDSQGDEELMSNILSEIRNNIQTISCDIEEKYKGYGCKSLYQKNMNDGYEFYNIPTVYLQCDQDIVDLYGWRYVNTLGEGSYGKVYLVRSDYTGEERAFKRMMLDEVLGLTPTILREIYALTVLKHKNIIPLDRIYLGDCRIYLSFPKINGGNIRQYIERYYPNGLPIEKVKEVSRQLIDALSYCHYKQIIHRDIKPENILCIISGDHGKADIELLKKVSTDLYNQLSGKNLIIPDQLSISSKVCTSKDLEFVVLSDFGLSRIQKPFDIPHGGNPIINSPLSPEVITLCYRPPELLLGDYYYSYPVDIWSLGCVIVEMITGRPLFDNTSELSLLLEIFKKFGKPSIEDWPEAASLPFMSFELPEMNKNPNPFAIFKECGKVIDDLCIDLLSKFVKIYPNNYICRMLMLNPKKRITAGDALMHEWFKTL</sequence>
<evidence type="ECO:0000256" key="2">
    <source>
        <dbReference type="ARBA" id="ARBA00012425"/>
    </source>
</evidence>
<evidence type="ECO:0000256" key="6">
    <source>
        <dbReference type="ARBA" id="ARBA00022777"/>
    </source>
</evidence>
<dbReference type="GO" id="GO:0030332">
    <property type="term" value="F:cyclin binding"/>
    <property type="evidence" value="ECO:0007669"/>
    <property type="project" value="TreeGrafter"/>
</dbReference>
<gene>
    <name evidence="16" type="ORF">BEWA_052810</name>
</gene>
<evidence type="ECO:0000313" key="16">
    <source>
        <dbReference type="EMBL" id="EKX73226.1"/>
    </source>
</evidence>
<evidence type="ECO:0000256" key="4">
    <source>
        <dbReference type="ARBA" id="ARBA00022679"/>
    </source>
</evidence>
<dbReference type="GeneID" id="15802833"/>
<dbReference type="AlphaFoldDB" id="L1LD11"/>
<feature type="domain" description="Protein kinase" evidence="15">
    <location>
        <begin position="187"/>
        <end position="541"/>
    </location>
</feature>
<dbReference type="GO" id="GO:0106310">
    <property type="term" value="F:protein serine kinase activity"/>
    <property type="evidence" value="ECO:0007669"/>
    <property type="project" value="RHEA"/>
</dbReference>
<dbReference type="InterPro" id="IPR008271">
    <property type="entry name" value="Ser/Thr_kinase_AS"/>
</dbReference>
<dbReference type="GO" id="GO:0000082">
    <property type="term" value="P:G1/S transition of mitotic cell cycle"/>
    <property type="evidence" value="ECO:0007669"/>
    <property type="project" value="TreeGrafter"/>
</dbReference>
<dbReference type="PANTHER" id="PTHR24056">
    <property type="entry name" value="CELL DIVISION PROTEIN KINASE"/>
    <property type="match status" value="1"/>
</dbReference>
<protein>
    <recommendedName>
        <fullName evidence="9">Cyclin-dependent kinase 2 homolog</fullName>
        <ecNumber evidence="2">2.7.11.22</ecNumber>
    </recommendedName>
    <alternativeName>
        <fullName evidence="10">Cell division control protein 2 homolog</fullName>
    </alternativeName>
    <alternativeName>
        <fullName evidence="11">cdc2-related kinase 2</fullName>
    </alternativeName>
</protein>
<dbReference type="Proteomes" id="UP000031512">
    <property type="component" value="Unassembled WGS sequence"/>
</dbReference>
<evidence type="ECO:0000256" key="7">
    <source>
        <dbReference type="ARBA" id="ARBA00022840"/>
    </source>
</evidence>
<evidence type="ECO:0000256" key="10">
    <source>
        <dbReference type="ARBA" id="ARBA00041902"/>
    </source>
</evidence>
<dbReference type="InterPro" id="IPR000719">
    <property type="entry name" value="Prot_kinase_dom"/>
</dbReference>
<dbReference type="OrthoDB" id="364216at2759"/>
<evidence type="ECO:0000256" key="13">
    <source>
        <dbReference type="ARBA" id="ARBA00048367"/>
    </source>
</evidence>
<dbReference type="SUPFAM" id="SSF56112">
    <property type="entry name" value="Protein kinase-like (PK-like)"/>
    <property type="match status" value="1"/>
</dbReference>
<keyword evidence="7 14" id="KW-0067">ATP-binding</keyword>
<keyword evidence="6 16" id="KW-0418">Kinase</keyword>
<evidence type="ECO:0000313" key="17">
    <source>
        <dbReference type="Proteomes" id="UP000031512"/>
    </source>
</evidence>
<dbReference type="EC" id="2.7.11.22" evidence="2"/>
<comment type="catalytic activity">
    <reaction evidence="12">
        <text>L-threonyl-[protein] + ATP = O-phospho-L-threonyl-[protein] + ADP + H(+)</text>
        <dbReference type="Rhea" id="RHEA:46608"/>
        <dbReference type="Rhea" id="RHEA-COMP:11060"/>
        <dbReference type="Rhea" id="RHEA-COMP:11605"/>
        <dbReference type="ChEBI" id="CHEBI:15378"/>
        <dbReference type="ChEBI" id="CHEBI:30013"/>
        <dbReference type="ChEBI" id="CHEBI:30616"/>
        <dbReference type="ChEBI" id="CHEBI:61977"/>
        <dbReference type="ChEBI" id="CHEBI:456216"/>
        <dbReference type="EC" id="2.7.11.22"/>
    </reaction>
</comment>
<dbReference type="STRING" id="1537102.L1LD11"/>
<dbReference type="KEGG" id="beq:BEWA_052810"/>
<evidence type="ECO:0000256" key="5">
    <source>
        <dbReference type="ARBA" id="ARBA00022741"/>
    </source>
</evidence>
<dbReference type="GO" id="GO:0004693">
    <property type="term" value="F:cyclin-dependent protein serine/threonine kinase activity"/>
    <property type="evidence" value="ECO:0007669"/>
    <property type="project" value="UniProtKB-EC"/>
</dbReference>
<dbReference type="GO" id="GO:0005524">
    <property type="term" value="F:ATP binding"/>
    <property type="evidence" value="ECO:0007669"/>
    <property type="project" value="UniProtKB-UniRule"/>
</dbReference>
<dbReference type="InterPro" id="IPR011009">
    <property type="entry name" value="Kinase-like_dom_sf"/>
</dbReference>